<evidence type="ECO:0000256" key="3">
    <source>
        <dbReference type="ARBA" id="ARBA00007182"/>
    </source>
</evidence>
<dbReference type="FunFam" id="1.20.58.860:FF:000002">
    <property type="entry name" value="Ubiquitin carboxyl-terminal hydrolase"/>
    <property type="match status" value="1"/>
</dbReference>
<evidence type="ECO:0000313" key="18">
    <source>
        <dbReference type="Proteomes" id="UP000694413"/>
    </source>
</evidence>
<feature type="region of interest" description="Disordered" evidence="15">
    <location>
        <begin position="350"/>
        <end position="394"/>
    </location>
</feature>
<proteinExistence type="inferred from homology"/>
<feature type="domain" description="UCH catalytic" evidence="16">
    <location>
        <begin position="1"/>
        <end position="116"/>
    </location>
</feature>
<evidence type="ECO:0000256" key="14">
    <source>
        <dbReference type="PROSITE-ProRule" id="PRU01394"/>
    </source>
</evidence>
<organism evidence="17 18">
    <name type="scientific">Zonotrichia albicollis</name>
    <name type="common">White-throated sparrow</name>
    <name type="synonym">Fringilla albicollis</name>
    <dbReference type="NCBI Taxonomy" id="44394"/>
    <lineage>
        <taxon>Eukaryota</taxon>
        <taxon>Metazoa</taxon>
        <taxon>Chordata</taxon>
        <taxon>Craniata</taxon>
        <taxon>Vertebrata</taxon>
        <taxon>Euteleostomi</taxon>
        <taxon>Archelosauria</taxon>
        <taxon>Archosauria</taxon>
        <taxon>Dinosauria</taxon>
        <taxon>Saurischia</taxon>
        <taxon>Theropoda</taxon>
        <taxon>Coelurosauria</taxon>
        <taxon>Aves</taxon>
        <taxon>Neognathae</taxon>
        <taxon>Neoaves</taxon>
        <taxon>Telluraves</taxon>
        <taxon>Australaves</taxon>
        <taxon>Passeriformes</taxon>
        <taxon>Passerellidae</taxon>
        <taxon>Zonotrichia</taxon>
    </lineage>
</organism>
<dbReference type="EC" id="3.4.19.12" evidence="4"/>
<dbReference type="Pfam" id="PF18031">
    <property type="entry name" value="UCH_C"/>
    <property type="match status" value="1"/>
</dbReference>
<reference evidence="17" key="2">
    <citation type="submission" date="2025-09" db="UniProtKB">
        <authorList>
            <consortium name="Ensembl"/>
        </authorList>
    </citation>
    <scope>IDENTIFICATION</scope>
</reference>
<evidence type="ECO:0000256" key="4">
    <source>
        <dbReference type="ARBA" id="ARBA00012759"/>
    </source>
</evidence>
<keyword evidence="8" id="KW-0788">Thiol protease</keyword>
<name>A0A8D2NHN7_ZONAL</name>
<dbReference type="InterPro" id="IPR041507">
    <property type="entry name" value="UCH_C"/>
</dbReference>
<dbReference type="InterPro" id="IPR001578">
    <property type="entry name" value="Peptidase_C12_UCH"/>
</dbReference>
<dbReference type="Gene3D" id="3.40.532.10">
    <property type="entry name" value="Peptidase C12, ubiquitin carboxyl-terminal hydrolase"/>
    <property type="match status" value="1"/>
</dbReference>
<dbReference type="Ensembl" id="ENSZALT00000029119.1">
    <property type="protein sequence ID" value="ENSZALP00000022392.1"/>
    <property type="gene ID" value="ENSZALG00000017393.1"/>
</dbReference>
<feature type="region of interest" description="Disordered" evidence="15">
    <location>
        <begin position="470"/>
        <end position="494"/>
    </location>
</feature>
<evidence type="ECO:0000256" key="15">
    <source>
        <dbReference type="SAM" id="MobiDB-lite"/>
    </source>
</evidence>
<evidence type="ECO:0000259" key="16">
    <source>
        <dbReference type="PROSITE" id="PS52048"/>
    </source>
</evidence>
<dbReference type="GO" id="GO:0004843">
    <property type="term" value="F:cysteine-type deubiquitinase activity"/>
    <property type="evidence" value="ECO:0007669"/>
    <property type="project" value="UniProtKB-EC"/>
</dbReference>
<dbReference type="GO" id="GO:0005737">
    <property type="term" value="C:cytoplasm"/>
    <property type="evidence" value="ECO:0007669"/>
    <property type="project" value="TreeGrafter"/>
</dbReference>
<feature type="region of interest" description="Disordered" evidence="15">
    <location>
        <begin position="153"/>
        <end position="227"/>
    </location>
</feature>
<dbReference type="Gene3D" id="1.20.58.860">
    <property type="match status" value="1"/>
</dbReference>
<evidence type="ECO:0000256" key="7">
    <source>
        <dbReference type="ARBA" id="ARBA00022801"/>
    </source>
</evidence>
<evidence type="ECO:0000256" key="8">
    <source>
        <dbReference type="ARBA" id="ARBA00022807"/>
    </source>
</evidence>
<evidence type="ECO:0000256" key="6">
    <source>
        <dbReference type="ARBA" id="ARBA00022786"/>
    </source>
</evidence>
<feature type="compositionally biased region" description="Polar residues" evidence="15">
    <location>
        <begin position="186"/>
        <end position="197"/>
    </location>
</feature>
<dbReference type="GO" id="GO:0005634">
    <property type="term" value="C:nucleus"/>
    <property type="evidence" value="ECO:0007669"/>
    <property type="project" value="UniProtKB-SubCell"/>
</dbReference>
<dbReference type="Proteomes" id="UP000694413">
    <property type="component" value="Unassembled WGS sequence"/>
</dbReference>
<evidence type="ECO:0000256" key="11">
    <source>
        <dbReference type="ARBA" id="ARBA00039967"/>
    </source>
</evidence>
<sequence>MFFAHQSKGYAIGNAPELAKAHNSHARPEPRHLPEKQNGISAVRTMEAFHFVSYVPIKGRLFELDGLKVYPIDHGPWADDEEWTDKARRVIMERIGLATAGEPYHDIRFNLMAVVPDRRMKYESKLHILKMNRQTVLEALQQLIRVTQPELIQTQKSQESQPGEEAKPASSKTVTPESTHPDGTDEATSQGHPTATQSPPSKSKPVPKTAASGINGAPPANPNPIVQRLPAFLDNHNYAKSPMQEEEDLAAGVGRNRVPVRQHQQYSDDEDDYDDDDEEEVRNTNSAIRYKRKGQVKQEHVAGAADGQLSVLQPNTINVLAEKLKESQKDLSIPLSIKTSGGGAAVAVVTHSQPSPTPSNESTDTASEIGSAFNSPLRSPIRSANPTRPSSPVTSHISKVLFGEEDGLLRLDCLRYNRAVRDLGPIVSSGLLHLTEDGVFCPLAAADGKNSPSSIKPGEEAPVMIKLEEKEGSEASDSKEKVGLGRTSDHPGGEKYSPKELLALLKCVEAEIANYEACLKEEVEKRKKFKIDDQRRTHNYDEFICTFISMLAQEGELCSWGRGFGALSVMEQQLGAWAAHFAWLPVQARPRAQADPPPGEPQISAFSFHFIVPIDAQCWLLSERGRAALWQIWEIPALQAVCVLSLQACWPAWWSRTSRCAGGRESASAACTSRGSRTAGNAPAPTRPSASSQGCKQQLGFVALGTGTCIYVTFCPRKGTTVTSPLPRWSLGTKGNRVFLCA</sequence>
<keyword evidence="10" id="KW-0539">Nucleus</keyword>
<feature type="compositionally biased region" description="Acidic residues" evidence="15">
    <location>
        <begin position="267"/>
        <end position="278"/>
    </location>
</feature>
<keyword evidence="9" id="KW-0156">Chromatin regulator</keyword>
<dbReference type="GO" id="GO:0006325">
    <property type="term" value="P:chromatin organization"/>
    <property type="evidence" value="ECO:0007669"/>
    <property type="project" value="UniProtKB-KW"/>
</dbReference>
<gene>
    <name evidence="17" type="primary">BAP1</name>
</gene>
<dbReference type="SUPFAM" id="SSF54001">
    <property type="entry name" value="Cysteine proteinases"/>
    <property type="match status" value="1"/>
</dbReference>
<keyword evidence="6 14" id="KW-0833">Ubl conjugation pathway</keyword>
<evidence type="ECO:0000256" key="1">
    <source>
        <dbReference type="ARBA" id="ARBA00000707"/>
    </source>
</evidence>
<reference evidence="17" key="1">
    <citation type="submission" date="2025-08" db="UniProtKB">
        <authorList>
            <consortium name="Ensembl"/>
        </authorList>
    </citation>
    <scope>IDENTIFICATION</scope>
</reference>
<dbReference type="InterPro" id="IPR036959">
    <property type="entry name" value="Peptidase_C12_UCH_sf"/>
</dbReference>
<feature type="region of interest" description="Disordered" evidence="15">
    <location>
        <begin position="245"/>
        <end position="278"/>
    </location>
</feature>
<comment type="caution">
    <text evidence="13">Lacks conserved residue(s) required for the propagation of feature annotation.</text>
</comment>
<feature type="compositionally biased region" description="Low complexity" evidence="15">
    <location>
        <begin position="198"/>
        <end position="218"/>
    </location>
</feature>
<evidence type="ECO:0000256" key="13">
    <source>
        <dbReference type="PROSITE-ProRule" id="PRU01393"/>
    </source>
</evidence>
<dbReference type="GO" id="GO:0016579">
    <property type="term" value="P:protein deubiquitination"/>
    <property type="evidence" value="ECO:0007669"/>
    <property type="project" value="TreeGrafter"/>
</dbReference>
<evidence type="ECO:0000256" key="2">
    <source>
        <dbReference type="ARBA" id="ARBA00004123"/>
    </source>
</evidence>
<dbReference type="AlphaFoldDB" id="A0A8D2NHN7"/>
<evidence type="ECO:0000256" key="12">
    <source>
        <dbReference type="ARBA" id="ARBA00042257"/>
    </source>
</evidence>
<dbReference type="InterPro" id="IPR038765">
    <property type="entry name" value="Papain-like_cys_pep_sf"/>
</dbReference>
<protein>
    <recommendedName>
        <fullName evidence="11">Ubiquitin carboxyl-terminal hydrolase BAP1</fullName>
        <ecNumber evidence="4">3.4.19.12</ecNumber>
    </recommendedName>
    <alternativeName>
        <fullName evidence="12">BRCA1-associated protein 1</fullName>
    </alternativeName>
</protein>
<feature type="region of interest" description="Disordered" evidence="15">
    <location>
        <begin position="672"/>
        <end position="693"/>
    </location>
</feature>
<evidence type="ECO:0000256" key="5">
    <source>
        <dbReference type="ARBA" id="ARBA00022670"/>
    </source>
</evidence>
<accession>A0A8D2NHN7</accession>
<comment type="subcellular location">
    <subcellularLocation>
        <location evidence="2">Nucleus</location>
    </subcellularLocation>
</comment>
<keyword evidence="7" id="KW-0378">Hydrolase</keyword>
<evidence type="ECO:0000256" key="9">
    <source>
        <dbReference type="ARBA" id="ARBA00022853"/>
    </source>
</evidence>
<dbReference type="PROSITE" id="PS52049">
    <property type="entry name" value="ULD"/>
    <property type="match status" value="1"/>
</dbReference>
<keyword evidence="18" id="KW-1185">Reference proteome</keyword>
<dbReference type="GO" id="GO:0006511">
    <property type="term" value="P:ubiquitin-dependent protein catabolic process"/>
    <property type="evidence" value="ECO:0007669"/>
    <property type="project" value="UniProtKB-UniRule"/>
</dbReference>
<comment type="similarity">
    <text evidence="3">Belongs to the peptidase C12 family. BAP1 subfamily.</text>
</comment>
<comment type="catalytic activity">
    <reaction evidence="1">
        <text>Thiol-dependent hydrolysis of ester, thioester, amide, peptide and isopeptide bonds formed by the C-terminal Gly of ubiquitin (a 76-residue protein attached to proteins as an intracellular targeting signal).</text>
        <dbReference type="EC" id="3.4.19.12"/>
    </reaction>
</comment>
<evidence type="ECO:0000313" key="17">
    <source>
        <dbReference type="Ensembl" id="ENSZALP00000022392.1"/>
    </source>
</evidence>
<evidence type="ECO:0000256" key="10">
    <source>
        <dbReference type="ARBA" id="ARBA00023242"/>
    </source>
</evidence>
<keyword evidence="5" id="KW-0645">Protease</keyword>
<dbReference type="PROSITE" id="PS52048">
    <property type="entry name" value="UCH_DOMAIN"/>
    <property type="match status" value="1"/>
</dbReference>
<dbReference type="PANTHER" id="PTHR10589:SF28">
    <property type="entry name" value="UBIQUITIN CARBOXYL-TERMINAL HYDROLASE BAP1"/>
    <property type="match status" value="1"/>
</dbReference>
<dbReference type="PANTHER" id="PTHR10589">
    <property type="entry name" value="UBIQUITIN CARBOXYL-TERMINAL HYDROLASE"/>
    <property type="match status" value="1"/>
</dbReference>
<dbReference type="Pfam" id="PF01088">
    <property type="entry name" value="Peptidase_C12"/>
    <property type="match status" value="1"/>
</dbReference>